<evidence type="ECO:0000313" key="9">
    <source>
        <dbReference type="EnsemblPlants" id="MELO3C025995.2.1"/>
    </source>
</evidence>
<dbReference type="CDD" id="cd12203">
    <property type="entry name" value="GT1"/>
    <property type="match status" value="1"/>
</dbReference>
<dbReference type="InterPro" id="IPR044822">
    <property type="entry name" value="Myb_DNA-bind_4"/>
</dbReference>
<keyword evidence="2" id="KW-0805">Transcription regulation</keyword>
<dbReference type="GO" id="GO:0005634">
    <property type="term" value="C:nucleus"/>
    <property type="evidence" value="ECO:0007669"/>
    <property type="project" value="UniProtKB-SubCell"/>
</dbReference>
<keyword evidence="4" id="KW-0804">Transcription</keyword>
<feature type="coiled-coil region" evidence="6">
    <location>
        <begin position="289"/>
        <end position="316"/>
    </location>
</feature>
<evidence type="ECO:0000256" key="3">
    <source>
        <dbReference type="ARBA" id="ARBA00023125"/>
    </source>
</evidence>
<evidence type="ECO:0000256" key="4">
    <source>
        <dbReference type="ARBA" id="ARBA00023163"/>
    </source>
</evidence>
<evidence type="ECO:0000259" key="8">
    <source>
        <dbReference type="PROSITE" id="PS50090"/>
    </source>
</evidence>
<sequence>KKKRKKKNSLKSFYAFIHKQTTSPAIIHTHYLTYKFLPSLITKYPLINNPPDLFRNLISAMEDFCDLRRAVRLHRIAGVNADQAAGDRFPPWSVLETKELLAIRAALDKNFSEMKQNRMLWISVAGKMKAKGFNRSDEQCKCKWKNLVTRYKGCETMDPKALKHQFPFYDDLHTIFTARMQKNWWVEAENRSGVLKRKANEDPNGDRELENEEKTKTKNVTKKRKWKRDNDLEEHERNLEEILKGFLKREMEMEREWREAFRVREEERRLKEEEWRMKMEGIEREKMTMEILWRENEEKRREREEARAQKTDALISALLTNLT</sequence>
<dbReference type="InterPro" id="IPR001005">
    <property type="entry name" value="SANT/Myb"/>
</dbReference>
<dbReference type="Gramene" id="MELO3C025995.2.1">
    <property type="protein sequence ID" value="MELO3C025995.2.1"/>
    <property type="gene ID" value="MELO3C025995.2"/>
</dbReference>
<feature type="domain" description="Myb-like" evidence="8">
    <location>
        <begin position="91"/>
        <end position="148"/>
    </location>
</feature>
<dbReference type="Pfam" id="PF13837">
    <property type="entry name" value="Myb_DNA-bind_4"/>
    <property type="match status" value="1"/>
</dbReference>
<name>A0A9I9DYT1_CUCME</name>
<dbReference type="PANTHER" id="PTHR21654">
    <property type="entry name" value="FI21293P1"/>
    <property type="match status" value="1"/>
</dbReference>
<evidence type="ECO:0000256" key="2">
    <source>
        <dbReference type="ARBA" id="ARBA00023015"/>
    </source>
</evidence>
<dbReference type="EnsemblPlants" id="MELO3C025995.2.1">
    <property type="protein sequence ID" value="MELO3C025995.2.1"/>
    <property type="gene ID" value="MELO3C025995.2"/>
</dbReference>
<dbReference type="Gene3D" id="1.10.10.60">
    <property type="entry name" value="Homeodomain-like"/>
    <property type="match status" value="1"/>
</dbReference>
<feature type="region of interest" description="Disordered" evidence="7">
    <location>
        <begin position="196"/>
        <end position="221"/>
    </location>
</feature>
<feature type="compositionally biased region" description="Basic and acidic residues" evidence="7">
    <location>
        <begin position="198"/>
        <end position="216"/>
    </location>
</feature>
<dbReference type="AlphaFoldDB" id="A0A9I9DYT1"/>
<accession>A0A9I9DYT1</accession>
<organism evidence="9">
    <name type="scientific">Cucumis melo</name>
    <name type="common">Muskmelon</name>
    <dbReference type="NCBI Taxonomy" id="3656"/>
    <lineage>
        <taxon>Eukaryota</taxon>
        <taxon>Viridiplantae</taxon>
        <taxon>Streptophyta</taxon>
        <taxon>Embryophyta</taxon>
        <taxon>Tracheophyta</taxon>
        <taxon>Spermatophyta</taxon>
        <taxon>Magnoliopsida</taxon>
        <taxon>eudicotyledons</taxon>
        <taxon>Gunneridae</taxon>
        <taxon>Pentapetalae</taxon>
        <taxon>rosids</taxon>
        <taxon>fabids</taxon>
        <taxon>Cucurbitales</taxon>
        <taxon>Cucurbitaceae</taxon>
        <taxon>Benincaseae</taxon>
        <taxon>Cucumis</taxon>
    </lineage>
</organism>
<keyword evidence="5" id="KW-0539">Nucleus</keyword>
<reference evidence="9" key="1">
    <citation type="submission" date="2023-03" db="UniProtKB">
        <authorList>
            <consortium name="EnsemblPlants"/>
        </authorList>
    </citation>
    <scope>IDENTIFICATION</scope>
</reference>
<keyword evidence="6" id="KW-0175">Coiled coil</keyword>
<keyword evidence="3" id="KW-0238">DNA-binding</keyword>
<dbReference type="GO" id="GO:0006355">
    <property type="term" value="P:regulation of DNA-templated transcription"/>
    <property type="evidence" value="ECO:0007669"/>
    <property type="project" value="UniProtKB-ARBA"/>
</dbReference>
<evidence type="ECO:0000256" key="1">
    <source>
        <dbReference type="ARBA" id="ARBA00004123"/>
    </source>
</evidence>
<dbReference type="PROSITE" id="PS50090">
    <property type="entry name" value="MYB_LIKE"/>
    <property type="match status" value="1"/>
</dbReference>
<dbReference type="FunFam" id="1.10.10.60:FF:000032">
    <property type="entry name" value="Zinc finger and SCAN domain-containing 20"/>
    <property type="match status" value="1"/>
</dbReference>
<dbReference type="GO" id="GO:0003677">
    <property type="term" value="F:DNA binding"/>
    <property type="evidence" value="ECO:0007669"/>
    <property type="project" value="UniProtKB-KW"/>
</dbReference>
<evidence type="ECO:0000256" key="7">
    <source>
        <dbReference type="SAM" id="MobiDB-lite"/>
    </source>
</evidence>
<evidence type="ECO:0000256" key="5">
    <source>
        <dbReference type="ARBA" id="ARBA00023242"/>
    </source>
</evidence>
<protein>
    <recommendedName>
        <fullName evidence="8">Myb-like domain-containing protein</fullName>
    </recommendedName>
</protein>
<proteinExistence type="predicted"/>
<comment type="subcellular location">
    <subcellularLocation>
        <location evidence="1">Nucleus</location>
    </subcellularLocation>
</comment>
<dbReference type="PANTHER" id="PTHR21654:SF66">
    <property type="entry name" value="TRIHELIX TRANSCRIPTION FACTOR GT-3B"/>
    <property type="match status" value="1"/>
</dbReference>
<evidence type="ECO:0000256" key="6">
    <source>
        <dbReference type="SAM" id="Coils"/>
    </source>
</evidence>